<dbReference type="InterPro" id="IPR032675">
    <property type="entry name" value="LRR_dom_sf"/>
</dbReference>
<dbReference type="CGD" id="CAL0137435">
    <property type="gene designation" value="CAGL0M09130g"/>
</dbReference>
<comment type="caution">
    <text evidence="4">The sequence shown here is derived from an EMBL/GenBank/DDBJ whole genome shotgun (WGS) entry which is preliminary data.</text>
</comment>
<dbReference type="VEuPathDB" id="FungiDB:GWK60_M09075"/>
<dbReference type="Pfam" id="PF12937">
    <property type="entry name" value="F-box-like"/>
    <property type="match status" value="1"/>
</dbReference>
<dbReference type="GO" id="GO:0034599">
    <property type="term" value="P:cellular response to oxidative stress"/>
    <property type="evidence" value="ECO:0007669"/>
    <property type="project" value="EnsemblFungi"/>
</dbReference>
<dbReference type="Gene3D" id="3.80.10.10">
    <property type="entry name" value="Ribonuclease Inhibitor"/>
    <property type="match status" value="3"/>
</dbReference>
<dbReference type="GO" id="GO:0000142">
    <property type="term" value="C:cellular bud neck contractile ring"/>
    <property type="evidence" value="ECO:0007669"/>
    <property type="project" value="EnsemblFungi"/>
</dbReference>
<dbReference type="InterPro" id="IPR036047">
    <property type="entry name" value="F-box-like_dom_sf"/>
</dbReference>
<reference evidence="4 5" key="1">
    <citation type="submission" date="2015-10" db="EMBL/GenBank/DDBJ databases">
        <title>Draft genomes sequences of Candida glabrata isolates 1A, 1B, 2A, 2B, 3A and 3B.</title>
        <authorList>
            <person name="Haavelsrud O.E."/>
            <person name="Gaustad P."/>
        </authorList>
    </citation>
    <scope>NUCLEOTIDE SEQUENCE [LARGE SCALE GENOMIC DNA]</scope>
    <source>
        <strain evidence="4">910700640</strain>
    </source>
</reference>
<evidence type="ECO:0000313" key="3">
    <source>
        <dbReference type="CGD" id="CAL0137435"/>
    </source>
</evidence>
<dbReference type="VEuPathDB" id="FungiDB:GVI51_M09097"/>
<dbReference type="GO" id="GO:0016874">
    <property type="term" value="F:ligase activity"/>
    <property type="evidence" value="ECO:0007669"/>
    <property type="project" value="UniProtKB-KW"/>
</dbReference>
<dbReference type="GO" id="GO:0031146">
    <property type="term" value="P:SCF-dependent proteasomal ubiquitin-dependent protein catabolic process"/>
    <property type="evidence" value="ECO:0007669"/>
    <property type="project" value="EnsemblFungi"/>
</dbReference>
<feature type="coiled-coil region" evidence="1">
    <location>
        <begin position="269"/>
        <end position="296"/>
    </location>
</feature>
<evidence type="ECO:0000256" key="1">
    <source>
        <dbReference type="SAM" id="Coils"/>
    </source>
</evidence>
<name>A0A0W0DQM4_CANGB</name>
<protein>
    <submittedName>
        <fullName evidence="4">SCF E3 ubiquitin ligase complex F-box protein GRR1</fullName>
    </submittedName>
</protein>
<dbReference type="Pfam" id="PF25372">
    <property type="entry name" value="DUF7885"/>
    <property type="match status" value="1"/>
</dbReference>
<gene>
    <name evidence="3" type="ordered locus">CAGL0M09130g</name>
    <name evidence="4" type="ORF">AO440_004245</name>
</gene>
<dbReference type="VEuPathDB" id="FungiDB:CAGL0M09130g"/>
<dbReference type="AlphaFoldDB" id="A0A0W0DQM4"/>
<dbReference type="InterPro" id="IPR057207">
    <property type="entry name" value="FBXL15_LRR"/>
</dbReference>
<dbReference type="GO" id="GO:0000082">
    <property type="term" value="P:G1/S transition of mitotic cell cycle"/>
    <property type="evidence" value="ECO:0007669"/>
    <property type="project" value="EnsemblFungi"/>
</dbReference>
<dbReference type="GO" id="GO:0000209">
    <property type="term" value="P:protein polyubiquitination"/>
    <property type="evidence" value="ECO:0007669"/>
    <property type="project" value="EnsemblFungi"/>
</dbReference>
<evidence type="ECO:0000313" key="4">
    <source>
        <dbReference type="EMBL" id="KTB04127.1"/>
    </source>
</evidence>
<dbReference type="Proteomes" id="UP000054886">
    <property type="component" value="Unassembled WGS sequence"/>
</dbReference>
<dbReference type="EMBL" id="LLZZ01000117">
    <property type="protein sequence ID" value="KTB04127.1"/>
    <property type="molecule type" value="Genomic_DNA"/>
</dbReference>
<dbReference type="PANTHER" id="PTHR13318">
    <property type="entry name" value="PARTNER OF PAIRED, ISOFORM B-RELATED"/>
    <property type="match status" value="1"/>
</dbReference>
<dbReference type="GO" id="GO:0030674">
    <property type="term" value="F:protein-macromolecule adaptor activity"/>
    <property type="evidence" value="ECO:0007669"/>
    <property type="project" value="EnsemblFungi"/>
</dbReference>
<dbReference type="GO" id="GO:0000751">
    <property type="term" value="P:mitotic cell cycle G1 arrest in response to pheromone"/>
    <property type="evidence" value="ECO:0007669"/>
    <property type="project" value="EnsemblFungi"/>
</dbReference>
<keyword evidence="4" id="KW-0436">Ligase</keyword>
<organism evidence="4 5">
    <name type="scientific">Candida glabrata</name>
    <name type="common">Yeast</name>
    <name type="synonym">Torulopsis glabrata</name>
    <dbReference type="NCBI Taxonomy" id="5478"/>
    <lineage>
        <taxon>Eukaryota</taxon>
        <taxon>Fungi</taxon>
        <taxon>Dikarya</taxon>
        <taxon>Ascomycota</taxon>
        <taxon>Saccharomycotina</taxon>
        <taxon>Saccharomycetes</taxon>
        <taxon>Saccharomycetales</taxon>
        <taxon>Saccharomycetaceae</taxon>
        <taxon>Nakaseomyces</taxon>
    </lineage>
</organism>
<feature type="compositionally biased region" description="Acidic residues" evidence="2">
    <location>
        <begin position="1146"/>
        <end position="1155"/>
    </location>
</feature>
<dbReference type="SUPFAM" id="SSF81383">
    <property type="entry name" value="F-box domain"/>
    <property type="match status" value="1"/>
</dbReference>
<dbReference type="InterPro" id="IPR006553">
    <property type="entry name" value="Leu-rich_rpt_Cys-con_subtyp"/>
</dbReference>
<feature type="region of interest" description="Disordered" evidence="2">
    <location>
        <begin position="1131"/>
        <end position="1155"/>
    </location>
</feature>
<dbReference type="SMART" id="SM00367">
    <property type="entry name" value="LRR_CC"/>
    <property type="match status" value="9"/>
</dbReference>
<dbReference type="InterPro" id="IPR001810">
    <property type="entry name" value="F-box_dom"/>
</dbReference>
<evidence type="ECO:0000313" key="5">
    <source>
        <dbReference type="Proteomes" id="UP000054886"/>
    </source>
</evidence>
<accession>A0A0W0DQM4</accession>
<dbReference type="PROSITE" id="PS50181">
    <property type="entry name" value="FBOX"/>
    <property type="match status" value="1"/>
</dbReference>
<dbReference type="GO" id="GO:0019005">
    <property type="term" value="C:SCF ubiquitin ligase complex"/>
    <property type="evidence" value="ECO:0007669"/>
    <property type="project" value="EnsemblFungi"/>
</dbReference>
<sequence>MDGANDESGAQNNNSGRGLWMDYRGDIARDMDITNQNHSIDTPMPDTRPDIEFGFGYNAGTTRGGPSLASMQIQQGTNTHHQINNDISFNIGNNDTNSNDTNENIHVDSLRNNGNIQRFTAGDRLPNTIGNQSVAMARSIPGSIESRNGFPQDGEALMDMSNVESIDYNAPAKIFADMDINRLFYDPNLSSLQAEDIIKLHNFKEVVHRKIENFIEVIQKRRERILKEIELGNQRLEGVDLETSVSAMTYLNKLQRIRISALKSETMELQNLRIQIVSIVDEYKKAMAEYSKLNQEGRNAVNPTPYFQRWIKSLNPEDISGLNKELIELQMYSKQLSDIPELASIEYQVSTPQTSQFPLRSLPSEILHLVLDKITQKADIVNLLRVCKLWALIIVKILYYRPHINRKHQLDLFMRTMKLTKDETVFDYRSMIKRLNFSFVGDHLHDEELYNFVGCRNLERLTLVFCKHITSDPVAAVLKGCKYLQSVDITGIKEIYDNVFDTLAESCKRVQGFYVPQAKLVSYNALTNFVSNAPMLKRIKVTANANVNDEFLDLLAEKCPLLVEVDITLSANVHDSSLTKLFMKLTQLREFRITHNANVTDKFFLDLSKNVNQLPSLRLLDLSGCENITDKTIDRVVQLSPKLRNIFLGKCSRITDLSLFHLSTLGKNLQTVHFGHCFNITDRGVRALIKSCPRIQYVDFACCTNLTNHTLYELSYLSRLKRIGLVKCSQMTDDGLLNMIALRGRNDSLERVHFSYCSNLTIYPIYELLMACPRLSHLSLTAVPSFLRPDITAFCRPAPSDFSDNQRQIFCVFSGKGVHKLRHYLMSLTTPTDGPQIDVGDTLEQYVISKHLLRPGEYLNDGIRRITSELNQDSAAILAATGLNQMNGMNSDFPFQNIDFERLDEVFNWINMSMDGHSLNSDELNDLISEVDRDFCDDPFDEDYNSRDSIVAPGANTGLNSELCHIVKKFHRLDDQICDFEVNVSSLARVQFQFTGFLLHEMAQAYMNMVEINRQIWHIQKTTLEAGVESDIKALLVWRILFIDKFTALLHKYQISTVVLRLYLKDSITLLTRQRELFLAHQRTPWNPTIVEEAPDSNYWQLVGDRIQLLPEQMRVMPFGLRNPAIANNAQQNAAEAQNDDRSETPEDDVAIEDF</sequence>
<dbReference type="GO" id="GO:0071406">
    <property type="term" value="P:cellular response to methylmercury"/>
    <property type="evidence" value="ECO:0007669"/>
    <property type="project" value="EnsemblFungi"/>
</dbReference>
<dbReference type="GO" id="GO:0005634">
    <property type="term" value="C:nucleus"/>
    <property type="evidence" value="ECO:0007669"/>
    <property type="project" value="EnsemblFungi"/>
</dbReference>
<dbReference type="SUPFAM" id="SSF52047">
    <property type="entry name" value="RNI-like"/>
    <property type="match status" value="2"/>
</dbReference>
<proteinExistence type="predicted"/>
<keyword evidence="1" id="KW-0175">Coiled coil</keyword>
<dbReference type="VEuPathDB" id="FungiDB:B1J91_M09130g"/>
<dbReference type="GO" id="GO:0004842">
    <property type="term" value="F:ubiquitin-protein transferase activity"/>
    <property type="evidence" value="ECO:0007669"/>
    <property type="project" value="EnsemblFungi"/>
</dbReference>
<dbReference type="OrthoDB" id="10257471at2759"/>
<evidence type="ECO:0000256" key="2">
    <source>
        <dbReference type="SAM" id="MobiDB-lite"/>
    </source>
</evidence>
<dbReference type="GO" id="GO:0010828">
    <property type="term" value="P:positive regulation of D-glucose transmembrane transport"/>
    <property type="evidence" value="ECO:0007669"/>
    <property type="project" value="EnsemblFungi"/>
</dbReference>